<accession>A0A073J2I3</accession>
<proteinExistence type="predicted"/>
<dbReference type="GeneID" id="68868848"/>
<sequence>MRFKQIIAVTLFGLAALPASAQNILSNPGLCAADDGEQELAGVAYLYDTSVEAHWRGCAWDTPLDYAPGLLAEVNARCDGQDGADDVRLRVVVNGQGRVTIEGMDGSTGLPDYYFPCSRWGFRG</sequence>
<dbReference type="Proteomes" id="UP000027746">
    <property type="component" value="Unassembled WGS sequence"/>
</dbReference>
<keyword evidence="3" id="KW-1185">Reference proteome</keyword>
<evidence type="ECO:0000256" key="1">
    <source>
        <dbReference type="SAM" id="SignalP"/>
    </source>
</evidence>
<gene>
    <name evidence="2" type="ORF">SUH3_15865</name>
</gene>
<dbReference type="AlphaFoldDB" id="A0A073J2I3"/>
<feature type="signal peptide" evidence="1">
    <location>
        <begin position="1"/>
        <end position="21"/>
    </location>
</feature>
<organism evidence="2 3">
    <name type="scientific">Pseudosulfitobacter pseudonitzschiae</name>
    <dbReference type="NCBI Taxonomy" id="1402135"/>
    <lineage>
        <taxon>Bacteria</taxon>
        <taxon>Pseudomonadati</taxon>
        <taxon>Pseudomonadota</taxon>
        <taxon>Alphaproteobacteria</taxon>
        <taxon>Rhodobacterales</taxon>
        <taxon>Roseobacteraceae</taxon>
        <taxon>Pseudosulfitobacter</taxon>
    </lineage>
</organism>
<evidence type="ECO:0000313" key="3">
    <source>
        <dbReference type="Proteomes" id="UP000027746"/>
    </source>
</evidence>
<feature type="chain" id="PRO_5001691742" evidence="1">
    <location>
        <begin position="22"/>
        <end position="124"/>
    </location>
</feature>
<name>A0A073J2I3_9RHOB</name>
<evidence type="ECO:0000313" key="2">
    <source>
        <dbReference type="EMBL" id="KEJ96828.1"/>
    </source>
</evidence>
<comment type="caution">
    <text evidence="2">The sequence shown here is derived from an EMBL/GenBank/DDBJ whole genome shotgun (WGS) entry which is preliminary data.</text>
</comment>
<protein>
    <submittedName>
        <fullName evidence="2">Uncharacterized protein</fullName>
    </submittedName>
</protein>
<dbReference type="OrthoDB" id="7869740at2"/>
<keyword evidence="1" id="KW-0732">Signal</keyword>
<dbReference type="EMBL" id="JAMD01000003">
    <property type="protein sequence ID" value="KEJ96828.1"/>
    <property type="molecule type" value="Genomic_DNA"/>
</dbReference>
<reference evidence="2 3" key="1">
    <citation type="submission" date="2014-01" db="EMBL/GenBank/DDBJ databases">
        <title>Sulfitobacter sp. H3 (MCCC 1A00686) Genome Sequencing.</title>
        <authorList>
            <person name="Lai Q."/>
            <person name="Hong Z."/>
        </authorList>
    </citation>
    <scope>NUCLEOTIDE SEQUENCE [LARGE SCALE GENOMIC DNA]</scope>
    <source>
        <strain evidence="2 3">H3</strain>
    </source>
</reference>
<dbReference type="RefSeq" id="WP_037924526.1">
    <property type="nucleotide sequence ID" value="NZ_CP054599.1"/>
</dbReference>